<keyword evidence="3" id="KW-0456">Lyase</keyword>
<dbReference type="GO" id="GO:0004300">
    <property type="term" value="F:enoyl-CoA hydratase activity"/>
    <property type="evidence" value="ECO:0007669"/>
    <property type="project" value="UniProtKB-EC"/>
</dbReference>
<dbReference type="SUPFAM" id="SSF54637">
    <property type="entry name" value="Thioesterase/thiol ester dehydrase-isomerase"/>
    <property type="match status" value="1"/>
</dbReference>
<evidence type="ECO:0000259" key="2">
    <source>
        <dbReference type="Pfam" id="PF01575"/>
    </source>
</evidence>
<proteinExistence type="inferred from homology"/>
<dbReference type="InterPro" id="IPR002539">
    <property type="entry name" value="MaoC-like_dom"/>
</dbReference>
<dbReference type="PATRIC" id="fig|1348663.4.peg.6375"/>
<dbReference type="RefSeq" id="WP_035868432.1">
    <property type="nucleotide sequence ID" value="NZ_KK853997.1"/>
</dbReference>
<reference evidence="3 4" key="1">
    <citation type="submission" date="2014-05" db="EMBL/GenBank/DDBJ databases">
        <title>Draft Genome Sequence of Kitasatospora cheerisanensis KCTC 2395.</title>
        <authorList>
            <person name="Nam D.H."/>
        </authorList>
    </citation>
    <scope>NUCLEOTIDE SEQUENCE [LARGE SCALE GENOMIC DNA]</scope>
    <source>
        <strain evidence="3 4">KCTC 2395</strain>
    </source>
</reference>
<dbReference type="Pfam" id="PF01575">
    <property type="entry name" value="MaoC_dehydratas"/>
    <property type="match status" value="1"/>
</dbReference>
<comment type="caution">
    <text evidence="3">The sequence shown here is derived from an EMBL/GenBank/DDBJ whole genome shotgun (WGS) entry which is preliminary data.</text>
</comment>
<dbReference type="HOGENOM" id="CLU_108911_0_0_11"/>
<gene>
    <name evidence="3" type="ORF">KCH_65870</name>
</gene>
<name>A0A066YUL6_9ACTN</name>
<evidence type="ECO:0000313" key="3">
    <source>
        <dbReference type="EMBL" id="KDN81625.1"/>
    </source>
</evidence>
<dbReference type="PANTHER" id="PTHR42993:SF1">
    <property type="entry name" value="MAOC-LIKE DEHYDRATASE DOMAIN-CONTAINING PROTEIN"/>
    <property type="match status" value="1"/>
</dbReference>
<evidence type="ECO:0000313" key="4">
    <source>
        <dbReference type="Proteomes" id="UP000027178"/>
    </source>
</evidence>
<sequence length="151" mass="16026">MTTFASLADLTAAVGTELGTSEWHTVDQERVNLFAEATGDHQWIHVDPERAKDSPFGGTIAHGYLTLSLLPVLAKECYGVEGIAMALNYGSDKVRFPAPLPVGTAVRATAVLVSADEVPGGVQAVVRFTISSEASPKPHCVAETITRFYPA</sequence>
<comment type="similarity">
    <text evidence="1">Belongs to the enoyl-CoA hydratase/isomerase family.</text>
</comment>
<keyword evidence="4" id="KW-1185">Reference proteome</keyword>
<dbReference type="InterPro" id="IPR029069">
    <property type="entry name" value="HotDog_dom_sf"/>
</dbReference>
<dbReference type="CDD" id="cd03450">
    <property type="entry name" value="NodN"/>
    <property type="match status" value="1"/>
</dbReference>
<organism evidence="3 4">
    <name type="scientific">Kitasatospora cheerisanensis KCTC 2395</name>
    <dbReference type="NCBI Taxonomy" id="1348663"/>
    <lineage>
        <taxon>Bacteria</taxon>
        <taxon>Bacillati</taxon>
        <taxon>Actinomycetota</taxon>
        <taxon>Actinomycetes</taxon>
        <taxon>Kitasatosporales</taxon>
        <taxon>Streptomycetaceae</taxon>
        <taxon>Kitasatospora</taxon>
    </lineage>
</organism>
<dbReference type="EMBL" id="JNBY01000132">
    <property type="protein sequence ID" value="KDN81625.1"/>
    <property type="molecule type" value="Genomic_DNA"/>
</dbReference>
<dbReference type="AlphaFoldDB" id="A0A066YUL6"/>
<dbReference type="Proteomes" id="UP000027178">
    <property type="component" value="Unassembled WGS sequence"/>
</dbReference>
<feature type="domain" description="MaoC-like" evidence="2">
    <location>
        <begin position="12"/>
        <end position="119"/>
    </location>
</feature>
<dbReference type="EC" id="4.2.1.17" evidence="3"/>
<evidence type="ECO:0000256" key="1">
    <source>
        <dbReference type="ARBA" id="ARBA00005254"/>
    </source>
</evidence>
<dbReference type="Gene3D" id="3.10.129.10">
    <property type="entry name" value="Hotdog Thioesterase"/>
    <property type="match status" value="1"/>
</dbReference>
<protein>
    <submittedName>
        <fullName evidence="3">Enoyl-CoA hydratase</fullName>
        <ecNumber evidence="3">4.2.1.17</ecNumber>
    </submittedName>
</protein>
<dbReference type="eggNOG" id="COG2030">
    <property type="taxonomic scope" value="Bacteria"/>
</dbReference>
<dbReference type="PANTHER" id="PTHR42993">
    <property type="entry name" value="MAOC-LIKE DEHYDRATASE DOMAIN-CONTAINING PROTEIN"/>
    <property type="match status" value="1"/>
</dbReference>
<accession>A0A066YUL6</accession>
<dbReference type="InterPro" id="IPR039375">
    <property type="entry name" value="NodN-like"/>
</dbReference>